<dbReference type="RefSeq" id="WP_236331886.1">
    <property type="nucleotide sequence ID" value="NZ_JAKIJS010000001.1"/>
</dbReference>
<accession>A0ABS9GVH2</accession>
<sequence>MATAVLDDTRLTITFDAGVDNEGKPVYKRKNFNNIKTTATHDQMFEMVQALAPLQQYPVSQIERSNAFDLSE</sequence>
<evidence type="ECO:0000313" key="2">
    <source>
        <dbReference type="EMBL" id="MCF6136813.1"/>
    </source>
</evidence>
<dbReference type="Pfam" id="PF07872">
    <property type="entry name" value="DUF1659"/>
    <property type="match status" value="1"/>
</dbReference>
<dbReference type="Proteomes" id="UP001649381">
    <property type="component" value="Unassembled WGS sequence"/>
</dbReference>
<keyword evidence="3" id="KW-1185">Reference proteome</keyword>
<comment type="caution">
    <text evidence="2">The sequence shown here is derived from an EMBL/GenBank/DDBJ whole genome shotgun (WGS) entry which is preliminary data.</text>
</comment>
<evidence type="ECO:0000313" key="3">
    <source>
        <dbReference type="Proteomes" id="UP001649381"/>
    </source>
</evidence>
<evidence type="ECO:0000259" key="1">
    <source>
        <dbReference type="Pfam" id="PF07872"/>
    </source>
</evidence>
<proteinExistence type="predicted"/>
<dbReference type="InterPro" id="IPR012454">
    <property type="entry name" value="DUF1659"/>
</dbReference>
<reference evidence="2 3" key="1">
    <citation type="submission" date="2022-01" db="EMBL/GenBank/DDBJ databases">
        <title>Alkalihalobacillus sp. EGI L200015, a novel bacterium isolated from a salt lake sediment.</title>
        <authorList>
            <person name="Gao L."/>
            <person name="Fang B.-Z."/>
            <person name="Li W.-J."/>
        </authorList>
    </citation>
    <scope>NUCLEOTIDE SEQUENCE [LARGE SCALE GENOMIC DNA]</scope>
    <source>
        <strain evidence="2 3">KCTC 12718</strain>
    </source>
</reference>
<organism evidence="2 3">
    <name type="scientific">Pseudalkalibacillus berkeleyi</name>
    <dbReference type="NCBI Taxonomy" id="1069813"/>
    <lineage>
        <taxon>Bacteria</taxon>
        <taxon>Bacillati</taxon>
        <taxon>Bacillota</taxon>
        <taxon>Bacilli</taxon>
        <taxon>Bacillales</taxon>
        <taxon>Fictibacillaceae</taxon>
        <taxon>Pseudalkalibacillus</taxon>
    </lineage>
</organism>
<feature type="domain" description="DUF1659" evidence="1">
    <location>
        <begin position="2"/>
        <end position="72"/>
    </location>
</feature>
<gene>
    <name evidence="2" type="ORF">L2716_03660</name>
</gene>
<name>A0ABS9GVH2_9BACL</name>
<dbReference type="EMBL" id="JAKIJS010000001">
    <property type="protein sequence ID" value="MCF6136813.1"/>
    <property type="molecule type" value="Genomic_DNA"/>
</dbReference>
<protein>
    <submittedName>
        <fullName evidence="2">DUF1659 domain-containing protein</fullName>
    </submittedName>
</protein>